<dbReference type="InterPro" id="IPR014340">
    <property type="entry name" value="LptA"/>
</dbReference>
<evidence type="ECO:0000256" key="2">
    <source>
        <dbReference type="ARBA" id="ARBA00022729"/>
    </source>
</evidence>
<dbReference type="GO" id="GO:0015920">
    <property type="term" value="P:lipopolysaccharide transport"/>
    <property type="evidence" value="ECO:0007669"/>
    <property type="project" value="InterPro"/>
</dbReference>
<reference evidence="5" key="1">
    <citation type="submission" date="2015-09" db="EMBL/GenBank/DDBJ databases">
        <title>Draft Genome Sequences of Two Novel Amoeba-resistant Intranuclear Bacteria, Candidatus Berkiella cookevillensis and Candidatus Berkiella aquae.</title>
        <authorList>
            <person name="Mehari Y.T."/>
            <person name="Arivett B.A."/>
            <person name="Farone A.L."/>
            <person name="Gunderson J.H."/>
            <person name="Farone M.B."/>
        </authorList>
    </citation>
    <scope>NUCLEOTIDE SEQUENCE [LARGE SCALE GENOMIC DNA]</scope>
    <source>
        <strain evidence="5">CC99</strain>
    </source>
</reference>
<keyword evidence="3" id="KW-0574">Periplasm</keyword>
<dbReference type="EMBL" id="LKHV01000009">
    <property type="protein sequence ID" value="KRG18126.1"/>
    <property type="molecule type" value="Genomic_DNA"/>
</dbReference>
<proteinExistence type="predicted"/>
<reference evidence="6" key="2">
    <citation type="journal article" date="2016" name="Genome Announc.">
        <title>Draft Genome Sequences of Two Novel Amoeba-Resistant Intranuclear Bacteria, 'Candidatus Berkiella cookevillensis' and 'Candidatus Berkiella aquae'.</title>
        <authorList>
            <person name="Mehari Y.T."/>
            <person name="Arivett B.A."/>
            <person name="Farone A.L."/>
            <person name="Gunderson J.H."/>
            <person name="Farone M.B."/>
        </authorList>
    </citation>
    <scope>NUCLEOTIDE SEQUENCE</scope>
    <source>
        <strain evidence="6">CC99</strain>
    </source>
</reference>
<gene>
    <name evidence="5" type="primary">lptA</name>
    <name evidence="6" type="ORF">CC99x_009990</name>
    <name evidence="5" type="ORF">CC99x_01838</name>
</gene>
<dbReference type="Proteomes" id="UP000051494">
    <property type="component" value="Unassembled WGS sequence"/>
</dbReference>
<evidence type="ECO:0000259" key="4">
    <source>
        <dbReference type="Pfam" id="PF03968"/>
    </source>
</evidence>
<keyword evidence="2" id="KW-0732">Signal</keyword>
<dbReference type="STRING" id="437022.CC99x_01838"/>
<reference evidence="6" key="3">
    <citation type="submission" date="2021-06" db="EMBL/GenBank/DDBJ databases">
        <title>Genomic Description and Analysis of Intracellular Bacteria, Candidatus Berkiella cookevillensis and Candidatus Berkiella aquae.</title>
        <authorList>
            <person name="Kidane D.T."/>
            <person name="Mehari Y.T."/>
            <person name="Rice F.C."/>
            <person name="Arivett B.A."/>
            <person name="Farone A.L."/>
            <person name="Berk S.G."/>
            <person name="Farone M.B."/>
        </authorList>
    </citation>
    <scope>NUCLEOTIDE SEQUENCE</scope>
    <source>
        <strain evidence="6">CC99</strain>
    </source>
</reference>
<dbReference type="PANTHER" id="PTHR36504:SF1">
    <property type="entry name" value="LIPOPOLYSACCHARIDE EXPORT SYSTEM PROTEIN LPTA"/>
    <property type="match status" value="1"/>
</dbReference>
<dbReference type="GO" id="GO:0009279">
    <property type="term" value="C:cell outer membrane"/>
    <property type="evidence" value="ECO:0007669"/>
    <property type="project" value="TreeGrafter"/>
</dbReference>
<dbReference type="GO" id="GO:0030288">
    <property type="term" value="C:outer membrane-bounded periplasmic space"/>
    <property type="evidence" value="ECO:0007669"/>
    <property type="project" value="TreeGrafter"/>
</dbReference>
<evidence type="ECO:0000313" key="7">
    <source>
        <dbReference type="Proteomes" id="UP000051494"/>
    </source>
</evidence>
<dbReference type="InterPro" id="IPR005653">
    <property type="entry name" value="OstA-like_N"/>
</dbReference>
<evidence type="ECO:0000313" key="5">
    <source>
        <dbReference type="EMBL" id="KRG18126.1"/>
    </source>
</evidence>
<accession>A0A0Q9YMP2</accession>
<feature type="domain" description="Organic solvent tolerance-like N-terminal" evidence="4">
    <location>
        <begin position="52"/>
        <end position="163"/>
    </location>
</feature>
<dbReference type="Pfam" id="PF03968">
    <property type="entry name" value="LptD_N"/>
    <property type="match status" value="1"/>
</dbReference>
<dbReference type="NCBIfam" id="TIGR03002">
    <property type="entry name" value="outer_YhbN_LptA"/>
    <property type="match status" value="1"/>
</dbReference>
<dbReference type="RefSeq" id="WP_057624951.1">
    <property type="nucleotide sequence ID" value="NZ_LKHV02000001.1"/>
</dbReference>
<name>A0A0Q9YMP2_9GAMM</name>
<protein>
    <submittedName>
        <fullName evidence="5">Lipopolysaccharide export system protein LptA</fullName>
    </submittedName>
    <submittedName>
        <fullName evidence="6">Lipopolysaccharide transport periplasmic protein LptA</fullName>
    </submittedName>
</protein>
<dbReference type="GO" id="GO:0017089">
    <property type="term" value="F:glycolipid transfer activity"/>
    <property type="evidence" value="ECO:0007669"/>
    <property type="project" value="TreeGrafter"/>
</dbReference>
<dbReference type="GO" id="GO:0001530">
    <property type="term" value="F:lipopolysaccharide binding"/>
    <property type="evidence" value="ECO:0007669"/>
    <property type="project" value="InterPro"/>
</dbReference>
<evidence type="ECO:0000256" key="3">
    <source>
        <dbReference type="ARBA" id="ARBA00022764"/>
    </source>
</evidence>
<keyword evidence="7" id="KW-1185">Reference proteome</keyword>
<evidence type="ECO:0000256" key="1">
    <source>
        <dbReference type="ARBA" id="ARBA00022448"/>
    </source>
</evidence>
<evidence type="ECO:0000313" key="6">
    <source>
        <dbReference type="EMBL" id="MCS5709235.1"/>
    </source>
</evidence>
<dbReference type="EMBL" id="LKHV02000001">
    <property type="protein sequence ID" value="MCS5709235.1"/>
    <property type="molecule type" value="Genomic_DNA"/>
</dbReference>
<dbReference type="OrthoDB" id="9795964at2"/>
<comment type="caution">
    <text evidence="5">The sequence shown here is derived from an EMBL/GenBank/DDBJ whole genome shotgun (WGS) entry which is preliminary data.</text>
</comment>
<keyword evidence="1" id="KW-0813">Transport</keyword>
<dbReference type="InterPro" id="IPR052037">
    <property type="entry name" value="LPS_export_LptA"/>
</dbReference>
<organism evidence="5">
    <name type="scientific">Candidatus Berkiella cookevillensis</name>
    <dbReference type="NCBI Taxonomy" id="437022"/>
    <lineage>
        <taxon>Bacteria</taxon>
        <taxon>Pseudomonadati</taxon>
        <taxon>Pseudomonadota</taxon>
        <taxon>Gammaproteobacteria</taxon>
        <taxon>Candidatus Berkiellales</taxon>
        <taxon>Candidatus Berkiellaceae</taxon>
        <taxon>Candidatus Berkiella</taxon>
    </lineage>
</organism>
<dbReference type="PANTHER" id="PTHR36504">
    <property type="entry name" value="LIPOPOLYSACCHARIDE EXPORT SYSTEM PROTEIN LPTA"/>
    <property type="match status" value="1"/>
</dbReference>
<dbReference type="AlphaFoldDB" id="A0A0Q9YMP2"/>
<dbReference type="Gene3D" id="2.60.450.10">
    <property type="entry name" value="Lipopolysaccharide (LPS) transport protein A like domain"/>
    <property type="match status" value="1"/>
</dbReference>
<sequence>MYHKHNNPLRKTKHSPSPSAKSILCLLFFLASFISVSSYANTLSFKSDAPIEIESDHVVFDQNTGELTYQGNVIVISGTQKLYANKVILKRDNQKGIQSIQATGTPAHFINLLKDEVTPVHAYASQIDYDPNLALLTLTGQAKIVHQADTFEGPLLRYIIEDQKIEAIHSKNQRPKMTITPQG</sequence>